<name>A0AA36E2F0_LACSI</name>
<accession>A0AA36E2F0</accession>
<gene>
    <name evidence="1" type="ORF">LSALG_LOCUS19272</name>
</gene>
<keyword evidence="2" id="KW-1185">Reference proteome</keyword>
<sequence length="141" mass="15314">MSPATATRKGDGGDIVAAKKCLGLRWRFKGKAADGRRILRFTASLAAWSNTTLDYSGAPPAICDLDSGVADGNRWRSDPGMQRRLGELSYRGGDYRSVLDLGLLNEIVSNGNGRHEFKSSDPIQTFNEFGNSGPSMPLFQM</sequence>
<evidence type="ECO:0000313" key="1">
    <source>
        <dbReference type="EMBL" id="CAI9279477.1"/>
    </source>
</evidence>
<dbReference type="EMBL" id="OX465080">
    <property type="protein sequence ID" value="CAI9279477.1"/>
    <property type="molecule type" value="Genomic_DNA"/>
</dbReference>
<proteinExistence type="predicted"/>
<protein>
    <submittedName>
        <fullName evidence="1">Uncharacterized protein</fullName>
    </submittedName>
</protein>
<dbReference type="Proteomes" id="UP001177003">
    <property type="component" value="Chromosome 4"/>
</dbReference>
<dbReference type="AlphaFoldDB" id="A0AA36E2F0"/>
<evidence type="ECO:0000313" key="2">
    <source>
        <dbReference type="Proteomes" id="UP001177003"/>
    </source>
</evidence>
<organism evidence="1 2">
    <name type="scientific">Lactuca saligna</name>
    <name type="common">Willowleaf lettuce</name>
    <dbReference type="NCBI Taxonomy" id="75948"/>
    <lineage>
        <taxon>Eukaryota</taxon>
        <taxon>Viridiplantae</taxon>
        <taxon>Streptophyta</taxon>
        <taxon>Embryophyta</taxon>
        <taxon>Tracheophyta</taxon>
        <taxon>Spermatophyta</taxon>
        <taxon>Magnoliopsida</taxon>
        <taxon>eudicotyledons</taxon>
        <taxon>Gunneridae</taxon>
        <taxon>Pentapetalae</taxon>
        <taxon>asterids</taxon>
        <taxon>campanulids</taxon>
        <taxon>Asterales</taxon>
        <taxon>Asteraceae</taxon>
        <taxon>Cichorioideae</taxon>
        <taxon>Cichorieae</taxon>
        <taxon>Lactucinae</taxon>
        <taxon>Lactuca</taxon>
    </lineage>
</organism>
<reference evidence="1" key="1">
    <citation type="submission" date="2023-04" db="EMBL/GenBank/DDBJ databases">
        <authorList>
            <person name="Vijverberg K."/>
            <person name="Xiong W."/>
            <person name="Schranz E."/>
        </authorList>
    </citation>
    <scope>NUCLEOTIDE SEQUENCE</scope>
</reference>